<gene>
    <name evidence="3" type="ORF">Dsin_031996</name>
</gene>
<dbReference type="PANTHER" id="PTHR47976:SF30">
    <property type="entry name" value="RECEPTOR-LIKE SERINE_THREONINE-PROTEIN KINASE"/>
    <property type="match status" value="1"/>
</dbReference>
<dbReference type="CDD" id="cd01098">
    <property type="entry name" value="PAN_AP_plant"/>
    <property type="match status" value="1"/>
</dbReference>
<dbReference type="PROSITE" id="PS50948">
    <property type="entry name" value="PAN"/>
    <property type="match status" value="1"/>
</dbReference>
<proteinExistence type="predicted"/>
<dbReference type="Proteomes" id="UP001281410">
    <property type="component" value="Unassembled WGS sequence"/>
</dbReference>
<dbReference type="EMBL" id="JANJYJ010000010">
    <property type="protein sequence ID" value="KAK3184710.1"/>
    <property type="molecule type" value="Genomic_DNA"/>
</dbReference>
<name>A0AAD9ZNF5_9ROSI</name>
<dbReference type="Pfam" id="PF08276">
    <property type="entry name" value="PAN_2"/>
    <property type="match status" value="1"/>
</dbReference>
<keyword evidence="4" id="KW-1185">Reference proteome</keyword>
<evidence type="ECO:0000313" key="4">
    <source>
        <dbReference type="Proteomes" id="UP001281410"/>
    </source>
</evidence>
<comment type="caution">
    <text evidence="3">The sequence shown here is derived from an EMBL/GenBank/DDBJ whole genome shotgun (WGS) entry which is preliminary data.</text>
</comment>
<feature type="domain" description="Apple" evidence="2">
    <location>
        <begin position="84"/>
        <end position="168"/>
    </location>
</feature>
<dbReference type="AlphaFoldDB" id="A0AAD9ZNF5"/>
<evidence type="ECO:0000256" key="1">
    <source>
        <dbReference type="ARBA" id="ARBA00022729"/>
    </source>
</evidence>
<accession>A0AAD9ZNF5</accession>
<evidence type="ECO:0000259" key="2">
    <source>
        <dbReference type="PROSITE" id="PS50948"/>
    </source>
</evidence>
<organism evidence="3 4">
    <name type="scientific">Dipteronia sinensis</name>
    <dbReference type="NCBI Taxonomy" id="43782"/>
    <lineage>
        <taxon>Eukaryota</taxon>
        <taxon>Viridiplantae</taxon>
        <taxon>Streptophyta</taxon>
        <taxon>Embryophyta</taxon>
        <taxon>Tracheophyta</taxon>
        <taxon>Spermatophyta</taxon>
        <taxon>Magnoliopsida</taxon>
        <taxon>eudicotyledons</taxon>
        <taxon>Gunneridae</taxon>
        <taxon>Pentapetalae</taxon>
        <taxon>rosids</taxon>
        <taxon>malvids</taxon>
        <taxon>Sapindales</taxon>
        <taxon>Sapindaceae</taxon>
        <taxon>Hippocastanoideae</taxon>
        <taxon>Acereae</taxon>
        <taxon>Dipteronia</taxon>
    </lineage>
</organism>
<dbReference type="InterPro" id="IPR051343">
    <property type="entry name" value="G-type_lectin_kinases/EP1-like"/>
</dbReference>
<sequence length="180" mass="20854">MRLDNDGHLRVYEWILTEWKEVADIFKEYFRDCDYPLVCGNYGLCSRGLCTCPSGENETTTTYFEQTDNRQPALGCSERTPLSCGASQYHSFLELNDTTYFTFTLDIVNIDSEKCKQACLQNCSCKAAIFRYGSPAKLTLTCFKYKISQRENHKTKESFVMDAKELSTNFKKRTPIWSKR</sequence>
<keyword evidence="1" id="KW-0732">Signal</keyword>
<evidence type="ECO:0000313" key="3">
    <source>
        <dbReference type="EMBL" id="KAK3184710.1"/>
    </source>
</evidence>
<dbReference type="InterPro" id="IPR003609">
    <property type="entry name" value="Pan_app"/>
</dbReference>
<dbReference type="PANTHER" id="PTHR47976">
    <property type="entry name" value="G-TYPE LECTIN S-RECEPTOR-LIKE SERINE/THREONINE-PROTEIN KINASE SD2-5"/>
    <property type="match status" value="1"/>
</dbReference>
<protein>
    <recommendedName>
        <fullName evidence="2">Apple domain-containing protein</fullName>
    </recommendedName>
</protein>
<reference evidence="3" key="1">
    <citation type="journal article" date="2023" name="Plant J.">
        <title>Genome sequences and population genomics provide insights into the demographic history, inbreeding, and mutation load of two 'living fossil' tree species of Dipteronia.</title>
        <authorList>
            <person name="Feng Y."/>
            <person name="Comes H.P."/>
            <person name="Chen J."/>
            <person name="Zhu S."/>
            <person name="Lu R."/>
            <person name="Zhang X."/>
            <person name="Li P."/>
            <person name="Qiu J."/>
            <person name="Olsen K.M."/>
            <person name="Qiu Y."/>
        </authorList>
    </citation>
    <scope>NUCLEOTIDE SEQUENCE</scope>
    <source>
        <strain evidence="3">NBL</strain>
    </source>
</reference>